<organism evidence="1 2">
    <name type="scientific">Burkholderia phage Bp-AMP1</name>
    <dbReference type="NCBI Taxonomy" id="1432428"/>
    <lineage>
        <taxon>Viruses</taxon>
        <taxon>Duplodnaviria</taxon>
        <taxon>Heunggongvirae</taxon>
        <taxon>Uroviricota</taxon>
        <taxon>Caudoviricetes</taxon>
        <taxon>Autographivirales</taxon>
        <taxon>Autonotataviridae</taxon>
        <taxon>Ampunavirus</taxon>
        <taxon>Ampunavirus BpAMP1</taxon>
    </lineage>
</organism>
<dbReference type="Proteomes" id="UP000030712">
    <property type="component" value="Segment"/>
</dbReference>
<evidence type="ECO:0000313" key="1">
    <source>
        <dbReference type="EMBL" id="CDK30085.1"/>
    </source>
</evidence>
<dbReference type="EMBL" id="HG793132">
    <property type="protein sequence ID" value="CDK30085.1"/>
    <property type="molecule type" value="Genomic_DNA"/>
</dbReference>
<proteinExistence type="predicted"/>
<dbReference type="GeneID" id="54974272"/>
<sequence>MKEILSLTRKAHELAVRLHVAALRVQVRVIRAEAEAARESARIASAAAVKARHIANDAVVQADAYDQHADHVEQLARLEASSIGGRI</sequence>
<reference evidence="1 2" key="1">
    <citation type="submission" date="2013-10" db="EMBL/GenBank/DDBJ databases">
        <title>Novel phages display a temperature dependent lifestyle choice that underpins the population dynamics of a tropical bacterial pathogen.</title>
        <authorList>
            <person name="Shan J."/>
            <person name="Korbrisate S."/>
            <person name="Adler-Lazer N."/>
            <person name="Clokie M."/>
            <person name="Galyov E."/>
        </authorList>
    </citation>
    <scope>NUCLEOTIDE SEQUENCE [LARGE SCALE GENOMIC DNA]</scope>
</reference>
<evidence type="ECO:0000313" key="2">
    <source>
        <dbReference type="Proteomes" id="UP000030712"/>
    </source>
</evidence>
<keyword evidence="2" id="KW-1185">Reference proteome</keyword>
<name>A0A0A1I5U3_9CAUD</name>
<accession>A0A0A1I5U3</accession>
<protein>
    <submittedName>
        <fullName evidence="1">Uncharacterized protein</fullName>
    </submittedName>
</protein>
<dbReference type="KEGG" id="vg:54974272"/>
<dbReference type="RefSeq" id="YP_009784275.1">
    <property type="nucleotide sequence ID" value="NC_047743.1"/>
</dbReference>